<gene>
    <name evidence="2" type="ORF">N1028_15485</name>
</gene>
<name>A0AA42BUU9_9MICO</name>
<sequence>MTQIKALGYGSPWAHPTTRSSPAAIPLRTRVKDTLASAGIRRPRFVRGPRTETPFDAPWLSTDRLMLRPHRLGDAADWYDLQSEPSVSQFLPWPERDRRASFRHLRDRTRHTRLWQADDFLALAVEFEGHVIGDVSLHLRSVARETREVEIGWVVHPAHSGRGLATEAAEGILGFAFDTVGARTVTAVTDARNTRSVALAKRLGFTELAKARHGSPESVLVLHR</sequence>
<dbReference type="InterPro" id="IPR016181">
    <property type="entry name" value="Acyl_CoA_acyltransferase"/>
</dbReference>
<dbReference type="InterPro" id="IPR000182">
    <property type="entry name" value="GNAT_dom"/>
</dbReference>
<dbReference type="EMBL" id="JANLCK010000009">
    <property type="protein sequence ID" value="MCS5727297.1"/>
    <property type="molecule type" value="Genomic_DNA"/>
</dbReference>
<organism evidence="2 3">
    <name type="scientific">Herbiconiux oxytropis</name>
    <dbReference type="NCBI Taxonomy" id="2970915"/>
    <lineage>
        <taxon>Bacteria</taxon>
        <taxon>Bacillati</taxon>
        <taxon>Actinomycetota</taxon>
        <taxon>Actinomycetes</taxon>
        <taxon>Micrococcales</taxon>
        <taxon>Microbacteriaceae</taxon>
        <taxon>Herbiconiux</taxon>
    </lineage>
</organism>
<dbReference type="RefSeq" id="WP_259530276.1">
    <property type="nucleotide sequence ID" value="NZ_JANLCK010000009.1"/>
</dbReference>
<protein>
    <submittedName>
        <fullName evidence="2">GNAT family N-acetyltransferase</fullName>
    </submittedName>
</protein>
<dbReference type="PANTHER" id="PTHR43792:SF1">
    <property type="entry name" value="N-ACETYLTRANSFERASE DOMAIN-CONTAINING PROTEIN"/>
    <property type="match status" value="1"/>
</dbReference>
<dbReference type="AlphaFoldDB" id="A0AA42BUU9"/>
<dbReference type="GO" id="GO:0016747">
    <property type="term" value="F:acyltransferase activity, transferring groups other than amino-acyl groups"/>
    <property type="evidence" value="ECO:0007669"/>
    <property type="project" value="InterPro"/>
</dbReference>
<dbReference type="PROSITE" id="PS51186">
    <property type="entry name" value="GNAT"/>
    <property type="match status" value="1"/>
</dbReference>
<dbReference type="InterPro" id="IPR051531">
    <property type="entry name" value="N-acetyltransferase"/>
</dbReference>
<dbReference type="PANTHER" id="PTHR43792">
    <property type="entry name" value="GNAT FAMILY, PUTATIVE (AFU_ORTHOLOGUE AFUA_3G00765)-RELATED-RELATED"/>
    <property type="match status" value="1"/>
</dbReference>
<comment type="caution">
    <text evidence="2">The sequence shown here is derived from an EMBL/GenBank/DDBJ whole genome shotgun (WGS) entry which is preliminary data.</text>
</comment>
<dbReference type="Proteomes" id="UP001165587">
    <property type="component" value="Unassembled WGS sequence"/>
</dbReference>
<evidence type="ECO:0000259" key="1">
    <source>
        <dbReference type="PROSITE" id="PS51186"/>
    </source>
</evidence>
<reference evidence="2" key="1">
    <citation type="submission" date="2022-08" db="EMBL/GenBank/DDBJ databases">
        <authorList>
            <person name="Deng Y."/>
            <person name="Han X.-F."/>
            <person name="Zhang Y.-Q."/>
        </authorList>
    </citation>
    <scope>NUCLEOTIDE SEQUENCE</scope>
    <source>
        <strain evidence="2">CPCC 203407</strain>
    </source>
</reference>
<dbReference type="Pfam" id="PF13302">
    <property type="entry name" value="Acetyltransf_3"/>
    <property type="match status" value="1"/>
</dbReference>
<dbReference type="Gene3D" id="3.40.630.30">
    <property type="match status" value="1"/>
</dbReference>
<dbReference type="SUPFAM" id="SSF55729">
    <property type="entry name" value="Acyl-CoA N-acyltransferases (Nat)"/>
    <property type="match status" value="1"/>
</dbReference>
<evidence type="ECO:0000313" key="3">
    <source>
        <dbReference type="Proteomes" id="UP001165587"/>
    </source>
</evidence>
<keyword evidence="3" id="KW-1185">Reference proteome</keyword>
<evidence type="ECO:0000313" key="2">
    <source>
        <dbReference type="EMBL" id="MCS5727297.1"/>
    </source>
</evidence>
<proteinExistence type="predicted"/>
<accession>A0AA42BUU9</accession>
<feature type="domain" description="N-acetyltransferase" evidence="1">
    <location>
        <begin position="65"/>
        <end position="224"/>
    </location>
</feature>